<dbReference type="CDD" id="cd08414">
    <property type="entry name" value="PBP2_LTTR_aromatics_like"/>
    <property type="match status" value="1"/>
</dbReference>
<dbReference type="InterPro" id="IPR000847">
    <property type="entry name" value="LysR_HTH_N"/>
</dbReference>
<dbReference type="PRINTS" id="PR00039">
    <property type="entry name" value="HTHLYSR"/>
</dbReference>
<name>A0AA36LIY2_YERMO</name>
<feature type="domain" description="HTH lysR-type" evidence="5">
    <location>
        <begin position="1"/>
        <end position="58"/>
    </location>
</feature>
<dbReference type="Gene3D" id="1.10.10.10">
    <property type="entry name" value="Winged helix-like DNA-binding domain superfamily/Winged helix DNA-binding domain"/>
    <property type="match status" value="1"/>
</dbReference>
<dbReference type="Pfam" id="PF03466">
    <property type="entry name" value="LysR_substrate"/>
    <property type="match status" value="1"/>
</dbReference>
<dbReference type="Gene3D" id="3.40.190.10">
    <property type="entry name" value="Periplasmic binding protein-like II"/>
    <property type="match status" value="2"/>
</dbReference>
<dbReference type="Proteomes" id="UP000040841">
    <property type="component" value="Unassembled WGS sequence"/>
</dbReference>
<dbReference type="PANTHER" id="PTHR30346:SF28">
    <property type="entry name" value="HTH-TYPE TRANSCRIPTIONAL REGULATOR CYNR"/>
    <property type="match status" value="1"/>
</dbReference>
<dbReference type="RefSeq" id="WP_049677816.1">
    <property type="nucleotide sequence ID" value="NZ_CABHYS010000035.1"/>
</dbReference>
<dbReference type="EMBL" id="CQBM01000001">
    <property type="protein sequence ID" value="CNH37682.1"/>
    <property type="molecule type" value="Genomic_DNA"/>
</dbReference>
<dbReference type="PANTHER" id="PTHR30346">
    <property type="entry name" value="TRANSCRIPTIONAL DUAL REGULATOR HCAR-RELATED"/>
    <property type="match status" value="1"/>
</dbReference>
<dbReference type="AlphaFoldDB" id="A0AA36LIY2"/>
<evidence type="ECO:0000256" key="3">
    <source>
        <dbReference type="ARBA" id="ARBA00023125"/>
    </source>
</evidence>
<dbReference type="SUPFAM" id="SSF46785">
    <property type="entry name" value="Winged helix' DNA-binding domain"/>
    <property type="match status" value="1"/>
</dbReference>
<comment type="similarity">
    <text evidence="1">Belongs to the LysR transcriptional regulatory family.</text>
</comment>
<dbReference type="InterPro" id="IPR036390">
    <property type="entry name" value="WH_DNA-bd_sf"/>
</dbReference>
<dbReference type="InterPro" id="IPR005119">
    <property type="entry name" value="LysR_subst-bd"/>
</dbReference>
<dbReference type="GO" id="GO:0032993">
    <property type="term" value="C:protein-DNA complex"/>
    <property type="evidence" value="ECO:0007669"/>
    <property type="project" value="TreeGrafter"/>
</dbReference>
<evidence type="ECO:0000313" key="6">
    <source>
        <dbReference type="EMBL" id="CNH37682.1"/>
    </source>
</evidence>
<organism evidence="6 7">
    <name type="scientific">Yersinia mollaretii</name>
    <dbReference type="NCBI Taxonomy" id="33060"/>
    <lineage>
        <taxon>Bacteria</taxon>
        <taxon>Pseudomonadati</taxon>
        <taxon>Pseudomonadota</taxon>
        <taxon>Gammaproteobacteria</taxon>
        <taxon>Enterobacterales</taxon>
        <taxon>Yersiniaceae</taxon>
        <taxon>Yersinia</taxon>
    </lineage>
</organism>
<dbReference type="SUPFAM" id="SSF53850">
    <property type="entry name" value="Periplasmic binding protein-like II"/>
    <property type="match status" value="1"/>
</dbReference>
<protein>
    <submittedName>
        <fullName evidence="6">LysR family transcriptional regulator</fullName>
    </submittedName>
</protein>
<keyword evidence="4" id="KW-0804">Transcription</keyword>
<dbReference type="Pfam" id="PF00126">
    <property type="entry name" value="HTH_1"/>
    <property type="match status" value="1"/>
</dbReference>
<keyword evidence="2" id="KW-0805">Transcription regulation</keyword>
<dbReference type="InterPro" id="IPR036388">
    <property type="entry name" value="WH-like_DNA-bd_sf"/>
</dbReference>
<dbReference type="PROSITE" id="PS50931">
    <property type="entry name" value="HTH_LYSR"/>
    <property type="match status" value="1"/>
</dbReference>
<proteinExistence type="inferred from homology"/>
<accession>A0AA36LIY2</accession>
<evidence type="ECO:0000256" key="1">
    <source>
        <dbReference type="ARBA" id="ARBA00009437"/>
    </source>
</evidence>
<reference evidence="6 7" key="1">
    <citation type="submission" date="2015-03" db="EMBL/GenBank/DDBJ databases">
        <authorList>
            <consortium name="Pathogen Informatics"/>
            <person name="Murphy D."/>
        </authorList>
    </citation>
    <scope>NUCLEOTIDE SEQUENCE [LARGE SCALE GENOMIC DNA]</scope>
    <source>
        <strain evidence="6 7">FE82747</strain>
    </source>
</reference>
<gene>
    <name evidence="6" type="primary">hcaR</name>
    <name evidence="6" type="ORF">ERS008502_00274</name>
</gene>
<dbReference type="GO" id="GO:0003700">
    <property type="term" value="F:DNA-binding transcription factor activity"/>
    <property type="evidence" value="ECO:0007669"/>
    <property type="project" value="InterPro"/>
</dbReference>
<sequence length="295" mass="32733">MNIKLLKAFVMLAKTGNYRESAQALYMTQPALTKQINLLESRLNIRLFSRGRHGAILTPSGQQLLAQAEKMVNQSELFLQHAARVAKGIEGFLAIGFGLSTFYLAPHFIAKFRQQFPDVAITLEDIPSAQQMALLTQGELQIGFVRRPPRSPLHFHPLFEDRLVLVTPEKNALAPDEWLTRLPLLRLYTERGRGLNTQIDLYLQSNPLDISVIQEVEDIQTILALVIAGLGVALLPQSVVHIAPPTINLIPLKGDALSWQVGIAWNDAILDLVRDNFIKMAISELCPPVSGTAAH</sequence>
<evidence type="ECO:0000256" key="2">
    <source>
        <dbReference type="ARBA" id="ARBA00023015"/>
    </source>
</evidence>
<comment type="caution">
    <text evidence="6">The sequence shown here is derived from an EMBL/GenBank/DDBJ whole genome shotgun (WGS) entry which is preliminary data.</text>
</comment>
<evidence type="ECO:0000259" key="5">
    <source>
        <dbReference type="PROSITE" id="PS50931"/>
    </source>
</evidence>
<evidence type="ECO:0000256" key="4">
    <source>
        <dbReference type="ARBA" id="ARBA00023163"/>
    </source>
</evidence>
<evidence type="ECO:0000313" key="7">
    <source>
        <dbReference type="Proteomes" id="UP000040841"/>
    </source>
</evidence>
<dbReference type="GO" id="GO:0003677">
    <property type="term" value="F:DNA binding"/>
    <property type="evidence" value="ECO:0007669"/>
    <property type="project" value="UniProtKB-KW"/>
</dbReference>
<keyword evidence="3" id="KW-0238">DNA-binding</keyword>